<dbReference type="GO" id="GO:0016740">
    <property type="term" value="F:transferase activity"/>
    <property type="evidence" value="ECO:0007669"/>
    <property type="project" value="UniProtKB-KW"/>
</dbReference>
<dbReference type="EMBL" id="JABBNB010000038">
    <property type="protein sequence ID" value="NMO04607.1"/>
    <property type="molecule type" value="Genomic_DNA"/>
</dbReference>
<dbReference type="PANTHER" id="PTHR42791">
    <property type="entry name" value="GNAT FAMILY ACETYLTRANSFERASE"/>
    <property type="match status" value="1"/>
</dbReference>
<protein>
    <submittedName>
        <fullName evidence="1">GNAT family N-acetyltransferase</fullName>
    </submittedName>
</protein>
<dbReference type="SUPFAM" id="SSF55729">
    <property type="entry name" value="Acyl-CoA N-acyltransferases (Nat)"/>
    <property type="match status" value="1"/>
</dbReference>
<comment type="caution">
    <text evidence="1">The sequence shown here is derived from an EMBL/GenBank/DDBJ whole genome shotgun (WGS) entry which is preliminary data.</text>
</comment>
<dbReference type="Proteomes" id="UP000550729">
    <property type="component" value="Unassembled WGS sequence"/>
</dbReference>
<accession>A0A848L2A3</accession>
<dbReference type="PANTHER" id="PTHR42791:SF1">
    <property type="entry name" value="N-ACETYLTRANSFERASE DOMAIN-CONTAINING PROTEIN"/>
    <property type="match status" value="1"/>
</dbReference>
<dbReference type="InterPro" id="IPR016181">
    <property type="entry name" value="Acyl_CoA_acyltransferase"/>
</dbReference>
<dbReference type="InterPro" id="IPR052523">
    <property type="entry name" value="Trichothecene_AcTrans"/>
</dbReference>
<sequence>MQIVPVDDTNREASYRVLATAFADDPVMRWLISDPARDVAMFRFLDRTAHGAPDSTDLMLDAERPVGAAYWDPPGFKAEQSWRAIPMALRLFRTRVRRGVIIEEAFGAHRPRQPHWYLSTIGSIERGRGIGTGLLHHRLDTLDGPAYLESSKRENIPLYERFGFEVTGVIQLPNGPQVWPMFRAAQ</sequence>
<dbReference type="AlphaFoldDB" id="A0A848L2A3"/>
<gene>
    <name evidence="1" type="ORF">HH308_25630</name>
</gene>
<dbReference type="RefSeq" id="WP_170197112.1">
    <property type="nucleotide sequence ID" value="NZ_JABBNB010000038.1"/>
</dbReference>
<organism evidence="1 2">
    <name type="scientific">Gordonia asplenii</name>
    <dbReference type="NCBI Taxonomy" id="2725283"/>
    <lineage>
        <taxon>Bacteria</taxon>
        <taxon>Bacillati</taxon>
        <taxon>Actinomycetota</taxon>
        <taxon>Actinomycetes</taxon>
        <taxon>Mycobacteriales</taxon>
        <taxon>Gordoniaceae</taxon>
        <taxon>Gordonia</taxon>
    </lineage>
</organism>
<reference evidence="1 2" key="1">
    <citation type="submission" date="2020-04" db="EMBL/GenBank/DDBJ databases">
        <title>Gordonia sp. nov. TBRC 11910.</title>
        <authorList>
            <person name="Suriyachadkun C."/>
        </authorList>
    </citation>
    <scope>NUCLEOTIDE SEQUENCE [LARGE SCALE GENOMIC DNA]</scope>
    <source>
        <strain evidence="1 2">TBRC 11910</strain>
    </source>
</reference>
<name>A0A848L2A3_9ACTN</name>
<keyword evidence="2" id="KW-1185">Reference proteome</keyword>
<evidence type="ECO:0000313" key="2">
    <source>
        <dbReference type="Proteomes" id="UP000550729"/>
    </source>
</evidence>
<keyword evidence="1" id="KW-0808">Transferase</keyword>
<evidence type="ECO:0000313" key="1">
    <source>
        <dbReference type="EMBL" id="NMO04607.1"/>
    </source>
</evidence>
<dbReference type="Gene3D" id="3.40.630.30">
    <property type="match status" value="1"/>
</dbReference>
<proteinExistence type="predicted"/>